<feature type="region of interest" description="Disordered" evidence="8">
    <location>
        <begin position="355"/>
        <end position="388"/>
    </location>
</feature>
<dbReference type="GO" id="GO:0004659">
    <property type="term" value="F:prenyltransferase activity"/>
    <property type="evidence" value="ECO:0007669"/>
    <property type="project" value="InterPro"/>
</dbReference>
<dbReference type="GO" id="GO:0042371">
    <property type="term" value="P:vitamin K biosynthetic process"/>
    <property type="evidence" value="ECO:0007669"/>
    <property type="project" value="TreeGrafter"/>
</dbReference>
<evidence type="ECO:0000256" key="6">
    <source>
        <dbReference type="ARBA" id="ARBA00022989"/>
    </source>
</evidence>
<evidence type="ECO:0000256" key="5">
    <source>
        <dbReference type="ARBA" id="ARBA00022692"/>
    </source>
</evidence>
<evidence type="ECO:0000256" key="1">
    <source>
        <dbReference type="ARBA" id="ARBA00004141"/>
    </source>
</evidence>
<dbReference type="RefSeq" id="WP_037612539.1">
    <property type="nucleotide sequence ID" value="NZ_CP048875.1"/>
</dbReference>
<comment type="subcellular location">
    <subcellularLocation>
        <location evidence="1">Membrane</location>
        <topology evidence="1">Multi-pass membrane protein</topology>
    </subcellularLocation>
</comment>
<evidence type="ECO:0000256" key="3">
    <source>
        <dbReference type="ARBA" id="ARBA00022428"/>
    </source>
</evidence>
<accession>A0A6C1BW79</accession>
<proteinExistence type="predicted"/>
<feature type="transmembrane region" description="Helical" evidence="9">
    <location>
        <begin position="237"/>
        <end position="258"/>
    </location>
</feature>
<dbReference type="GO" id="GO:0016020">
    <property type="term" value="C:membrane"/>
    <property type="evidence" value="ECO:0007669"/>
    <property type="project" value="UniProtKB-SubCell"/>
</dbReference>
<keyword evidence="6 9" id="KW-1133">Transmembrane helix</keyword>
<keyword evidence="4 10" id="KW-0808">Transferase</keyword>
<evidence type="ECO:0000313" key="11">
    <source>
        <dbReference type="Proteomes" id="UP000298111"/>
    </source>
</evidence>
<keyword evidence="7 9" id="KW-0472">Membrane</keyword>
<feature type="transmembrane region" description="Helical" evidence="9">
    <location>
        <begin position="326"/>
        <end position="347"/>
    </location>
</feature>
<dbReference type="InterPro" id="IPR044878">
    <property type="entry name" value="UbiA_sf"/>
</dbReference>
<name>A0A6C1BW79_9ACTN</name>
<gene>
    <name evidence="10" type="ORF">D8771_34535</name>
</gene>
<dbReference type="CDD" id="cd13962">
    <property type="entry name" value="PT_UbiA_UBIAD1"/>
    <property type="match status" value="1"/>
</dbReference>
<organism evidence="10 11">
    <name type="scientific">Streptomyces albus</name>
    <dbReference type="NCBI Taxonomy" id="1888"/>
    <lineage>
        <taxon>Bacteria</taxon>
        <taxon>Bacillati</taxon>
        <taxon>Actinomycetota</taxon>
        <taxon>Actinomycetes</taxon>
        <taxon>Kitasatosporales</taxon>
        <taxon>Streptomycetaceae</taxon>
        <taxon>Streptomyces</taxon>
    </lineage>
</organism>
<dbReference type="PANTHER" id="PTHR13929">
    <property type="entry name" value="1,4-DIHYDROXY-2-NAPHTHOATE OCTAPRENYLTRANSFERASE"/>
    <property type="match status" value="1"/>
</dbReference>
<comment type="caution">
    <text evidence="10">The sequence shown here is derived from an EMBL/GenBank/DDBJ whole genome shotgun (WGS) entry which is preliminary data.</text>
</comment>
<keyword evidence="3" id="KW-0474">Menaquinone biosynthesis</keyword>
<dbReference type="InterPro" id="IPR026046">
    <property type="entry name" value="UBIAD1"/>
</dbReference>
<keyword evidence="5 9" id="KW-0812">Transmembrane</keyword>
<feature type="transmembrane region" description="Helical" evidence="9">
    <location>
        <begin position="190"/>
        <end position="208"/>
    </location>
</feature>
<evidence type="ECO:0000256" key="2">
    <source>
        <dbReference type="ARBA" id="ARBA00004863"/>
    </source>
</evidence>
<comment type="pathway">
    <text evidence="2">Quinol/quinone metabolism; menaquinone biosynthesis.</text>
</comment>
<dbReference type="InterPro" id="IPR000537">
    <property type="entry name" value="UbiA_prenyltransferase"/>
</dbReference>
<feature type="transmembrane region" description="Helical" evidence="9">
    <location>
        <begin position="34"/>
        <end position="54"/>
    </location>
</feature>
<dbReference type="EMBL" id="RCIY01000120">
    <property type="protein sequence ID" value="TGG74713.1"/>
    <property type="molecule type" value="Genomic_DNA"/>
</dbReference>
<feature type="transmembrane region" description="Helical" evidence="9">
    <location>
        <begin position="102"/>
        <end position="129"/>
    </location>
</feature>
<sequence length="388" mass="40498">MNDAGRRGGAAPPVHASPAPGSFAALVKLARVKFLFQSMMVTGFGVTLAVHATGTFSLPWYLLTLAFAWSTHLMTHFCNEYFDLEADRANPRPTTWTGGSRVLVDGLLSPATSIGAAFVLLFTSLGLIALMPTPATRLLAAALTALAWFYTAPPLRLNYHALGELSCAAVLYGMGPLLAAALQSGPPSPALLWCTGFVAALQVLRCLVMNLADIEGDALVGKATLAGTLGPRRLMRLYAAGQLALYTGVAALATAGLLPPLVAGAQLLVAPVAAHVVRSLLTGAMDDARRSDDVTFWASMQLPLTTCLTMLALLADLALRGRPAPALWTALAAGTTALFALWLYRAVTAGRRTARRARAGQRPAAPETTAGGTATAEAGLAPTEREAR</sequence>
<dbReference type="GO" id="GO:0009234">
    <property type="term" value="P:menaquinone biosynthetic process"/>
    <property type="evidence" value="ECO:0007669"/>
    <property type="project" value="UniProtKB-UniPathway"/>
</dbReference>
<dbReference type="UniPathway" id="UPA00079"/>
<reference evidence="10 11" key="1">
    <citation type="submission" date="2018-10" db="EMBL/GenBank/DDBJ databases">
        <title>Isolation of pseudouridimycin from Streptomyces albus DSM 40763.</title>
        <authorList>
            <person name="Rosenqvist P."/>
            <person name="Metsae-Ketelae M."/>
            <person name="Virta P."/>
        </authorList>
    </citation>
    <scope>NUCLEOTIDE SEQUENCE [LARGE SCALE GENOMIC DNA]</scope>
    <source>
        <strain evidence="10 11">DSM 40763</strain>
    </source>
</reference>
<dbReference type="Gene3D" id="1.10.357.140">
    <property type="entry name" value="UbiA prenyltransferase"/>
    <property type="match status" value="1"/>
</dbReference>
<feature type="transmembrane region" description="Helical" evidence="9">
    <location>
        <begin position="294"/>
        <end position="314"/>
    </location>
</feature>
<feature type="compositionally biased region" description="Low complexity" evidence="8">
    <location>
        <begin position="360"/>
        <end position="382"/>
    </location>
</feature>
<dbReference type="GeneID" id="75185473"/>
<evidence type="ECO:0000256" key="4">
    <source>
        <dbReference type="ARBA" id="ARBA00022679"/>
    </source>
</evidence>
<dbReference type="AlphaFoldDB" id="A0A6C1BW79"/>
<dbReference type="Pfam" id="PF01040">
    <property type="entry name" value="UbiA"/>
    <property type="match status" value="1"/>
</dbReference>
<protein>
    <submittedName>
        <fullName evidence="10">Prenyltransferase</fullName>
    </submittedName>
</protein>
<evidence type="ECO:0000256" key="7">
    <source>
        <dbReference type="ARBA" id="ARBA00023136"/>
    </source>
</evidence>
<feature type="transmembrane region" description="Helical" evidence="9">
    <location>
        <begin position="264"/>
        <end position="282"/>
    </location>
</feature>
<evidence type="ECO:0000256" key="8">
    <source>
        <dbReference type="SAM" id="MobiDB-lite"/>
    </source>
</evidence>
<feature type="transmembrane region" description="Helical" evidence="9">
    <location>
        <begin position="135"/>
        <end position="153"/>
    </location>
</feature>
<dbReference type="PANTHER" id="PTHR13929:SF0">
    <property type="entry name" value="UBIA PRENYLTRANSFERASE DOMAIN-CONTAINING PROTEIN 1"/>
    <property type="match status" value="1"/>
</dbReference>
<evidence type="ECO:0000256" key="9">
    <source>
        <dbReference type="SAM" id="Phobius"/>
    </source>
</evidence>
<evidence type="ECO:0000313" key="10">
    <source>
        <dbReference type="EMBL" id="TGG74713.1"/>
    </source>
</evidence>
<dbReference type="Proteomes" id="UP000298111">
    <property type="component" value="Unassembled WGS sequence"/>
</dbReference>